<name>A0A120K2L4_9SACH</name>
<dbReference type="GeneID" id="28725222"/>
<organism evidence="1 2">
    <name type="scientific">Eremothecium sinecaudum</name>
    <dbReference type="NCBI Taxonomy" id="45286"/>
    <lineage>
        <taxon>Eukaryota</taxon>
        <taxon>Fungi</taxon>
        <taxon>Dikarya</taxon>
        <taxon>Ascomycota</taxon>
        <taxon>Saccharomycotina</taxon>
        <taxon>Saccharomycetes</taxon>
        <taxon>Saccharomycetales</taxon>
        <taxon>Saccharomycetaceae</taxon>
        <taxon>Eremothecium</taxon>
    </lineage>
</organism>
<dbReference type="RefSeq" id="XP_017988898.1">
    <property type="nucleotide sequence ID" value="XM_018133409.1"/>
</dbReference>
<dbReference type="AlphaFoldDB" id="A0A120K2L4"/>
<dbReference type="GO" id="GO:0006360">
    <property type="term" value="P:transcription by RNA polymerase I"/>
    <property type="evidence" value="ECO:0007669"/>
    <property type="project" value="InterPro"/>
</dbReference>
<evidence type="ECO:0000313" key="1">
    <source>
        <dbReference type="EMBL" id="AMD21902.1"/>
    </source>
</evidence>
<sequence length="134" mass="14933">MDPNIYEACSDLIVKFKGPVSADEVLAEKINHLVPIPLPSPEEISAITKGEVGADYDLLPSIDLKVLHYFLTQLVVQKYPHLINCFDETSLIALGVLLEEWVQEYLEDANNEIRKGPALVIGKNTNYRDSPANI</sequence>
<evidence type="ECO:0000313" key="2">
    <source>
        <dbReference type="Proteomes" id="UP000243052"/>
    </source>
</evidence>
<dbReference type="Pfam" id="PF05234">
    <property type="entry name" value="UAF_Rrn10"/>
    <property type="match status" value="1"/>
</dbReference>
<protein>
    <submittedName>
        <fullName evidence="1">HFR047Wp</fullName>
    </submittedName>
</protein>
<dbReference type="PANTHER" id="PTHR28054">
    <property type="entry name" value="RNA POLYMERASE I-SPECIFIC TRANSCRIPTION INITIATION FACTOR RRN10"/>
    <property type="match status" value="1"/>
</dbReference>
<accession>A0A120K2L4</accession>
<dbReference type="OrthoDB" id="2565191at2759"/>
<proteinExistence type="predicted"/>
<dbReference type="STRING" id="45286.A0A120K2L4"/>
<dbReference type="PANTHER" id="PTHR28054:SF1">
    <property type="entry name" value="RNA POLYMERASE I-SPECIFIC TRANSCRIPTION INITIATION FACTOR RRN10"/>
    <property type="match status" value="1"/>
</dbReference>
<gene>
    <name evidence="1" type="ORF">AW171_hschr63893</name>
</gene>
<reference evidence="1 2" key="1">
    <citation type="submission" date="2016-01" db="EMBL/GenBank/DDBJ databases">
        <title>Genome sequence of the yeast Holleya sinecauda.</title>
        <authorList>
            <person name="Dietrich F.S."/>
        </authorList>
    </citation>
    <scope>NUCLEOTIDE SEQUENCE [LARGE SCALE GENOMIC DNA]</scope>
    <source>
        <strain evidence="1 2">ATCC 58844</strain>
    </source>
</reference>
<dbReference type="Proteomes" id="UP000243052">
    <property type="component" value="Chromosome vi"/>
</dbReference>
<keyword evidence="2" id="KW-1185">Reference proteome</keyword>
<dbReference type="InterPro" id="IPR022793">
    <property type="entry name" value="Rrn10"/>
</dbReference>
<dbReference type="EMBL" id="CP014246">
    <property type="protein sequence ID" value="AMD21902.1"/>
    <property type="molecule type" value="Genomic_DNA"/>
</dbReference>